<accession>A0ABQ2KB54</accession>
<evidence type="ECO:0000259" key="3">
    <source>
        <dbReference type="Pfam" id="PF26059"/>
    </source>
</evidence>
<keyword evidence="1" id="KW-1133">Transmembrane helix</keyword>
<dbReference type="Proteomes" id="UP000658127">
    <property type="component" value="Unassembled WGS sequence"/>
</dbReference>
<feature type="chain" id="PRO_5046811771" description="DUF8020 domain-containing protein" evidence="2">
    <location>
        <begin position="27"/>
        <end position="201"/>
    </location>
</feature>
<feature type="transmembrane region" description="Helical" evidence="1">
    <location>
        <begin position="142"/>
        <end position="164"/>
    </location>
</feature>
<feature type="domain" description="DUF8020" evidence="3">
    <location>
        <begin position="42"/>
        <end position="116"/>
    </location>
</feature>
<proteinExistence type="predicted"/>
<name>A0ABQ2KB54_9NOCA</name>
<feature type="signal peptide" evidence="2">
    <location>
        <begin position="1"/>
        <end position="26"/>
    </location>
</feature>
<comment type="caution">
    <text evidence="4">The sequence shown here is derived from an EMBL/GenBank/DDBJ whole genome shotgun (WGS) entry which is preliminary data.</text>
</comment>
<sequence length="201" mass="20354">MKFGPLIPATLLAVAAVGIAAGTVNAKPQDNHDISTSGVDHGVAYHTVVSDFSRVVTTTVDHGKFELTDNGGKVSLKSDNGVVITEIPLTYIVSESRMAVAQEISADGRKLTLTPKVTAQNIGEMQPINSMGRLAAEVNQNVVGVVVGGLLGALIGTVLGFGFFSIITGPVGLVVGAIAGGAITGGQSFMDAVTAVVSGQP</sequence>
<keyword evidence="5" id="KW-1185">Reference proteome</keyword>
<keyword evidence="1" id="KW-0472">Membrane</keyword>
<dbReference type="Pfam" id="PF26059">
    <property type="entry name" value="DUF8020"/>
    <property type="match status" value="1"/>
</dbReference>
<organism evidence="4 5">
    <name type="scientific">Nocardia rhizosphaerihabitans</name>
    <dbReference type="NCBI Taxonomy" id="1691570"/>
    <lineage>
        <taxon>Bacteria</taxon>
        <taxon>Bacillati</taxon>
        <taxon>Actinomycetota</taxon>
        <taxon>Actinomycetes</taxon>
        <taxon>Mycobacteriales</taxon>
        <taxon>Nocardiaceae</taxon>
        <taxon>Nocardia</taxon>
    </lineage>
</organism>
<evidence type="ECO:0000313" key="5">
    <source>
        <dbReference type="Proteomes" id="UP000658127"/>
    </source>
</evidence>
<evidence type="ECO:0000256" key="1">
    <source>
        <dbReference type="SAM" id="Phobius"/>
    </source>
</evidence>
<dbReference type="RefSeq" id="WP_189025947.1">
    <property type="nucleotide sequence ID" value="NZ_BMNE01000002.1"/>
</dbReference>
<dbReference type="InterPro" id="IPR058333">
    <property type="entry name" value="DUF8020"/>
</dbReference>
<gene>
    <name evidence="4" type="ORF">GCM10011610_17780</name>
</gene>
<keyword evidence="2" id="KW-0732">Signal</keyword>
<evidence type="ECO:0000313" key="4">
    <source>
        <dbReference type="EMBL" id="GGN74306.1"/>
    </source>
</evidence>
<reference evidence="5" key="1">
    <citation type="journal article" date="2019" name="Int. J. Syst. Evol. Microbiol.">
        <title>The Global Catalogue of Microorganisms (GCM) 10K type strain sequencing project: providing services to taxonomists for standard genome sequencing and annotation.</title>
        <authorList>
            <consortium name="The Broad Institute Genomics Platform"/>
            <consortium name="The Broad Institute Genome Sequencing Center for Infectious Disease"/>
            <person name="Wu L."/>
            <person name="Ma J."/>
        </authorList>
    </citation>
    <scope>NUCLEOTIDE SEQUENCE [LARGE SCALE GENOMIC DNA]</scope>
    <source>
        <strain evidence="5">CGMCC 4.7329</strain>
    </source>
</reference>
<protein>
    <recommendedName>
        <fullName evidence="3">DUF8020 domain-containing protein</fullName>
    </recommendedName>
</protein>
<evidence type="ECO:0000256" key="2">
    <source>
        <dbReference type="SAM" id="SignalP"/>
    </source>
</evidence>
<keyword evidence="1" id="KW-0812">Transmembrane</keyword>
<feature type="transmembrane region" description="Helical" evidence="1">
    <location>
        <begin position="171"/>
        <end position="190"/>
    </location>
</feature>
<dbReference type="EMBL" id="BMNE01000002">
    <property type="protein sequence ID" value="GGN74306.1"/>
    <property type="molecule type" value="Genomic_DNA"/>
</dbReference>